<evidence type="ECO:0000313" key="2">
    <source>
        <dbReference type="Proteomes" id="UP001164705"/>
    </source>
</evidence>
<dbReference type="EMBL" id="CP113088">
    <property type="protein sequence ID" value="WAC01865.1"/>
    <property type="molecule type" value="Genomic_DNA"/>
</dbReference>
<gene>
    <name evidence="1" type="ORF">N7U66_18670</name>
</gene>
<reference evidence="1" key="1">
    <citation type="submission" date="2022-11" db="EMBL/GenBank/DDBJ databases">
        <title>Lacinutrix neustonica HL-RS19T sp. nov., isolated from the surface microlayer sample of brackish Lake Shihwa.</title>
        <authorList>
            <person name="Choi J.Y."/>
            <person name="Hwang C.Y."/>
        </authorList>
    </citation>
    <scope>NUCLEOTIDE SEQUENCE</scope>
    <source>
        <strain evidence="1">HL-RS19</strain>
    </source>
</reference>
<dbReference type="Proteomes" id="UP001164705">
    <property type="component" value="Chromosome"/>
</dbReference>
<name>A0A9E8SGM0_9FLAO</name>
<accession>A0A9E8SGM0</accession>
<evidence type="ECO:0000313" key="1">
    <source>
        <dbReference type="EMBL" id="WAC01865.1"/>
    </source>
</evidence>
<dbReference type="AlphaFoldDB" id="A0A9E8SGM0"/>
<proteinExistence type="predicted"/>
<sequence>MIKKILFPLCVIFTVGVNAQKEASNWYFGSNAGVHFDTDAGTVTPLSNGALSTEEGCTSISDTDGNLLFYTDGRTVYNANHNVMLNGTGLKGDASSTQSAIIIPKPNNTDIYYIFTVDTPAIDFIDTGFNYFEVDMTLDGGLGGVIDNTGTQLLSNTSEKLSAVLKDCDSQDIWVITFADINGGESNNSFFAYRVTEFGVNPTPVISTFNLNIAEIRGYLKFSPSR</sequence>
<protein>
    <submittedName>
        <fullName evidence="1">Uncharacterized protein</fullName>
    </submittedName>
</protein>
<keyword evidence="2" id="KW-1185">Reference proteome</keyword>
<dbReference type="RefSeq" id="WP_267676463.1">
    <property type="nucleotide sequence ID" value="NZ_CP113088.1"/>
</dbReference>
<organism evidence="1 2">
    <name type="scientific">Lacinutrix neustonica</name>
    <dbReference type="NCBI Taxonomy" id="2980107"/>
    <lineage>
        <taxon>Bacteria</taxon>
        <taxon>Pseudomonadati</taxon>
        <taxon>Bacteroidota</taxon>
        <taxon>Flavobacteriia</taxon>
        <taxon>Flavobacteriales</taxon>
        <taxon>Flavobacteriaceae</taxon>
        <taxon>Lacinutrix</taxon>
    </lineage>
</organism>
<dbReference type="KEGG" id="lnu:N7U66_18670"/>